<name>A0A2H1V778_SPOFR</name>
<accession>A0A2H1V778</accession>
<reference evidence="1" key="1">
    <citation type="submission" date="2016-07" db="EMBL/GenBank/DDBJ databases">
        <authorList>
            <person name="Bretaudeau A."/>
        </authorList>
    </citation>
    <scope>NUCLEOTIDE SEQUENCE</scope>
    <source>
        <strain evidence="1">Rice</strain>
        <tissue evidence="1">Whole body</tissue>
    </source>
</reference>
<sequence length="80" mass="9311">MLSAYPRNFSTRNSTSFKACKRLMFMSITPQLLLTRDIVKRLHGENDIGYLFDDQTHEVAVELSISRIFQNNTIMKISKK</sequence>
<dbReference type="EMBL" id="ODYU01001021">
    <property type="protein sequence ID" value="SOQ36659.1"/>
    <property type="molecule type" value="Genomic_DNA"/>
</dbReference>
<proteinExistence type="predicted"/>
<gene>
    <name evidence="1" type="ORF">SFRICE_028554</name>
</gene>
<dbReference type="AlphaFoldDB" id="A0A2H1V778"/>
<evidence type="ECO:0000313" key="1">
    <source>
        <dbReference type="EMBL" id="SOQ36659.1"/>
    </source>
</evidence>
<protein>
    <submittedName>
        <fullName evidence="1">SFRICE_028554</fullName>
    </submittedName>
</protein>
<organism evidence="1">
    <name type="scientific">Spodoptera frugiperda</name>
    <name type="common">Fall armyworm</name>
    <dbReference type="NCBI Taxonomy" id="7108"/>
    <lineage>
        <taxon>Eukaryota</taxon>
        <taxon>Metazoa</taxon>
        <taxon>Ecdysozoa</taxon>
        <taxon>Arthropoda</taxon>
        <taxon>Hexapoda</taxon>
        <taxon>Insecta</taxon>
        <taxon>Pterygota</taxon>
        <taxon>Neoptera</taxon>
        <taxon>Endopterygota</taxon>
        <taxon>Lepidoptera</taxon>
        <taxon>Glossata</taxon>
        <taxon>Ditrysia</taxon>
        <taxon>Noctuoidea</taxon>
        <taxon>Noctuidae</taxon>
        <taxon>Amphipyrinae</taxon>
        <taxon>Spodoptera</taxon>
    </lineage>
</organism>